<sequence>MAFSTATVMRTLTSYQLIATTITAHPEVDTTTILPEPTTVIKSHVEEPVVDPSQSAFSSSIETPILSSTSFPVHSTSAVSSVNLPTSVALEPTTSNPTPTESTSAESTSFLSASTSVQNLNSTQIPTTAPVPTSTSIPLPASSAVDQNTPLFAKRPTQPAGENQNPQLPPTPPANNPPEKSVPQTTSEATSEAVLETTSAATSQTASQSLLQTTEESPRKTTQTVSSSESIEKAVLQPIPGASTAITPSSGASSTLSDVSSVISSTIQTQSESTTAASVPQSTQSSDNSTPDDDGSGITNPQSTFTTATLPGGRLTTIGLDATAASDQASSPSETGLGIVEASNSVPPTPVLVGSIFGGFALLSAIVCLLWFLRRRMTKKRRSTLLTPLGLPPGAGRGEKKYEIDTESLGPTPRSTKLAAALSFYPKKFGEKLSHLPANSSSSGVNMNRGNSQFLDESSHSRSGSVDPQARGTRGSSRLQGWWSRVIQDTSSEDISAQDMAERANYPGHGRFSSMGGSRLDREAQQQRMSRGRSVSSWTDGAPSPNPFTDANSVLAGSTKQYYPAPLQPENAFADSHSVTAPATAQMGPTGYAQEVQRARGQSMDHGPSPRATGRLRNPSADSFYRDSGATNSSFEMRRNKTHSNPFDLEMERQQHPVDADRGPLPRVTVPSSIYDMPRPNSTRTRGDSFTSRYTSGAGWTGEYGTMAPASSRWNSNVAYLPIGHSRSDSDNGGAGWVDVGQAM</sequence>
<feature type="transmembrane region" description="Helical" evidence="2">
    <location>
        <begin position="351"/>
        <end position="373"/>
    </location>
</feature>
<evidence type="ECO:0000313" key="4">
    <source>
        <dbReference type="Proteomes" id="UP001498476"/>
    </source>
</evidence>
<feature type="compositionally biased region" description="Polar residues" evidence="1">
    <location>
        <begin position="680"/>
        <end position="690"/>
    </location>
</feature>
<feature type="region of interest" description="Disordered" evidence="1">
    <location>
        <begin position="505"/>
        <end position="551"/>
    </location>
</feature>
<reference evidence="3 4" key="1">
    <citation type="journal article" date="2025" name="Microbiol. Resour. Announc.">
        <title>Draft genome sequences for Neonectria magnoliae and Neonectria punicea, canker pathogens of Liriodendron tulipifera and Acer saccharum in West Virginia.</title>
        <authorList>
            <person name="Petronek H.M."/>
            <person name="Kasson M.T."/>
            <person name="Metheny A.M."/>
            <person name="Stauder C.M."/>
            <person name="Lovett B."/>
            <person name="Lynch S.C."/>
            <person name="Garnas J.R."/>
            <person name="Kasson L.R."/>
            <person name="Stajich J.E."/>
        </authorList>
    </citation>
    <scope>NUCLEOTIDE SEQUENCE [LARGE SCALE GENOMIC DNA]</scope>
    <source>
        <strain evidence="3 4">NRRL 64653</strain>
    </source>
</reference>
<feature type="compositionally biased region" description="Polar residues" evidence="1">
    <location>
        <begin position="437"/>
        <end position="466"/>
    </location>
</feature>
<keyword evidence="2" id="KW-1133">Transmembrane helix</keyword>
<feature type="region of interest" description="Disordered" evidence="1">
    <location>
        <begin position="601"/>
        <end position="640"/>
    </location>
</feature>
<feature type="compositionally biased region" description="Polar residues" evidence="1">
    <location>
        <begin position="297"/>
        <end position="309"/>
    </location>
</feature>
<feature type="region of interest" description="Disordered" evidence="1">
    <location>
        <begin position="658"/>
        <end position="690"/>
    </location>
</feature>
<name>A0ABR1GNU8_9HYPO</name>
<evidence type="ECO:0000256" key="1">
    <source>
        <dbReference type="SAM" id="MobiDB-lite"/>
    </source>
</evidence>
<keyword evidence="4" id="KW-1185">Reference proteome</keyword>
<feature type="region of interest" description="Disordered" evidence="1">
    <location>
        <begin position="267"/>
        <end position="312"/>
    </location>
</feature>
<dbReference type="EMBL" id="JAZAVJ010000241">
    <property type="protein sequence ID" value="KAK7403554.1"/>
    <property type="molecule type" value="Genomic_DNA"/>
</dbReference>
<organism evidence="3 4">
    <name type="scientific">Neonectria punicea</name>
    <dbReference type="NCBI Taxonomy" id="979145"/>
    <lineage>
        <taxon>Eukaryota</taxon>
        <taxon>Fungi</taxon>
        <taxon>Dikarya</taxon>
        <taxon>Ascomycota</taxon>
        <taxon>Pezizomycotina</taxon>
        <taxon>Sordariomycetes</taxon>
        <taxon>Hypocreomycetidae</taxon>
        <taxon>Hypocreales</taxon>
        <taxon>Nectriaceae</taxon>
        <taxon>Neonectria</taxon>
    </lineage>
</organism>
<feature type="region of interest" description="Disordered" evidence="1">
    <location>
        <begin position="89"/>
        <end position="231"/>
    </location>
</feature>
<dbReference type="Proteomes" id="UP001498476">
    <property type="component" value="Unassembled WGS sequence"/>
</dbReference>
<feature type="compositionally biased region" description="Polar residues" evidence="1">
    <location>
        <begin position="280"/>
        <end position="289"/>
    </location>
</feature>
<feature type="compositionally biased region" description="Pro residues" evidence="1">
    <location>
        <begin position="167"/>
        <end position="176"/>
    </location>
</feature>
<feature type="compositionally biased region" description="Low complexity" evidence="1">
    <location>
        <begin position="195"/>
        <end position="215"/>
    </location>
</feature>
<comment type="caution">
    <text evidence="3">The sequence shown here is derived from an EMBL/GenBank/DDBJ whole genome shotgun (WGS) entry which is preliminary data.</text>
</comment>
<feature type="compositionally biased region" description="Low complexity" evidence="1">
    <location>
        <begin position="267"/>
        <end position="279"/>
    </location>
</feature>
<keyword evidence="2" id="KW-0472">Membrane</keyword>
<evidence type="ECO:0000313" key="3">
    <source>
        <dbReference type="EMBL" id="KAK7403554.1"/>
    </source>
</evidence>
<keyword evidence="2" id="KW-0812">Transmembrane</keyword>
<feature type="region of interest" description="Disordered" evidence="1">
    <location>
        <begin position="436"/>
        <end position="478"/>
    </location>
</feature>
<feature type="compositionally biased region" description="Low complexity" evidence="1">
    <location>
        <begin position="91"/>
        <end position="116"/>
    </location>
</feature>
<protein>
    <submittedName>
        <fullName evidence="3">Uncharacterized protein</fullName>
    </submittedName>
</protein>
<feature type="compositionally biased region" description="Polar residues" evidence="1">
    <location>
        <begin position="220"/>
        <end position="229"/>
    </location>
</feature>
<gene>
    <name evidence="3" type="ORF">QQX98_010689</name>
</gene>
<proteinExistence type="predicted"/>
<feature type="compositionally biased region" description="Polar residues" evidence="1">
    <location>
        <begin position="117"/>
        <end position="137"/>
    </location>
</feature>
<evidence type="ECO:0000256" key="2">
    <source>
        <dbReference type="SAM" id="Phobius"/>
    </source>
</evidence>
<feature type="compositionally biased region" description="Polar residues" evidence="1">
    <location>
        <begin position="526"/>
        <end position="539"/>
    </location>
</feature>
<accession>A0ABR1GNU8</accession>